<keyword evidence="1" id="KW-0812">Transmembrane</keyword>
<proteinExistence type="predicted"/>
<gene>
    <name evidence="2" type="ORF">Harvfovirus8_26</name>
</gene>
<dbReference type="EMBL" id="MK072250">
    <property type="protein sequence ID" value="AYV80865.1"/>
    <property type="molecule type" value="Genomic_DNA"/>
</dbReference>
<feature type="transmembrane region" description="Helical" evidence="1">
    <location>
        <begin position="246"/>
        <end position="267"/>
    </location>
</feature>
<reference evidence="2" key="1">
    <citation type="submission" date="2018-10" db="EMBL/GenBank/DDBJ databases">
        <title>Hidden diversity of soil giant viruses.</title>
        <authorList>
            <person name="Schulz F."/>
            <person name="Alteio L."/>
            <person name="Goudeau D."/>
            <person name="Ryan E.M."/>
            <person name="Malmstrom R.R."/>
            <person name="Blanchard J."/>
            <person name="Woyke T."/>
        </authorList>
    </citation>
    <scope>NUCLEOTIDE SEQUENCE</scope>
    <source>
        <strain evidence="2">HAV1</strain>
    </source>
</reference>
<evidence type="ECO:0000313" key="2">
    <source>
        <dbReference type="EMBL" id="AYV80865.1"/>
    </source>
</evidence>
<name>A0A3G5A0Y8_9VIRU</name>
<keyword evidence="1" id="KW-0472">Membrane</keyword>
<evidence type="ECO:0000256" key="1">
    <source>
        <dbReference type="SAM" id="Phobius"/>
    </source>
</evidence>
<sequence>MGGSHSSKQVSDVLNESLQSIMQNVMQSATSDIQNVQDIYQVNSFTQGPNSTIDCRPGKFELNQLNDSIFDFKFVDQITNDMSSAISNKLQQDISTKQNQVQKIVRDMTIGGSTDDQMISNIINRVNQIVNSSVNTQTLNKILRQTTSIQGNNIVINGNIFGNDCKITQANKLQFALMANSLTNNITKSILEDEVLGRIVNDISQSQEIVQLGVTTMISAVASLVLAIGASISMVGTGAGGPIVSLIFKVFSVLLTIFLVYLILAYWQDWWPFRNGHWGCERDVNGIVTGKCVQIDKNDPDINRKGPFTDEKDCLSAISKGQACFQYWGCDKDPITKLYNGACMQFKGPLEGPYKTKEICEIGVADPNKRTCKLTSVCGVDKDGNATGKCQQFNQDDFPLETVRSETYCTQHISDCAQIWACTRKKGNKCNCEQYPLGSLVANPKPDKAKCDEACNSDCKGL</sequence>
<feature type="transmembrane region" description="Helical" evidence="1">
    <location>
        <begin position="212"/>
        <end position="234"/>
    </location>
</feature>
<accession>A0A3G5A0Y8</accession>
<protein>
    <submittedName>
        <fullName evidence="2">Uncharacterized protein</fullName>
    </submittedName>
</protein>
<organism evidence="2">
    <name type="scientific">Harvfovirus sp</name>
    <dbReference type="NCBI Taxonomy" id="2487768"/>
    <lineage>
        <taxon>Viruses</taxon>
        <taxon>Varidnaviria</taxon>
        <taxon>Bamfordvirae</taxon>
        <taxon>Nucleocytoviricota</taxon>
        <taxon>Megaviricetes</taxon>
        <taxon>Imitervirales</taxon>
        <taxon>Mimiviridae</taxon>
        <taxon>Klosneuvirinae</taxon>
    </lineage>
</organism>
<keyword evidence="1" id="KW-1133">Transmembrane helix</keyword>